<feature type="coiled-coil region" evidence="16">
    <location>
        <begin position="319"/>
        <end position="346"/>
    </location>
</feature>
<feature type="active site" description="Glycyl thioester intermediate" evidence="12 15">
    <location>
        <position position="175"/>
    </location>
</feature>
<dbReference type="STRING" id="158441.A0A226F1Y6"/>
<dbReference type="PANTHER" id="PTHR10953:SF5">
    <property type="entry name" value="SUMO-ACTIVATING ENZYME SUBUNIT 2"/>
    <property type="match status" value="1"/>
</dbReference>
<dbReference type="InterPro" id="IPR042449">
    <property type="entry name" value="Ub-E1_IAD_1"/>
</dbReference>
<dbReference type="UniPathway" id="UPA00886"/>
<gene>
    <name evidence="21" type="ORF">Fcan01_03735</name>
</gene>
<evidence type="ECO:0000256" key="3">
    <source>
        <dbReference type="ARBA" id="ARBA00005673"/>
    </source>
</evidence>
<keyword evidence="7 11" id="KW-0833">Ubl conjugation pathway</keyword>
<dbReference type="Proteomes" id="UP000198287">
    <property type="component" value="Unassembled WGS sequence"/>
</dbReference>
<dbReference type="GO" id="GO:0005737">
    <property type="term" value="C:cytoplasm"/>
    <property type="evidence" value="ECO:0007669"/>
    <property type="project" value="TreeGrafter"/>
</dbReference>
<dbReference type="InterPro" id="IPR033127">
    <property type="entry name" value="UBQ-activ_enz_E1_Cys_AS"/>
</dbReference>
<feature type="binding site" evidence="13">
    <location>
        <begin position="26"/>
        <end position="31"/>
    </location>
    <ligand>
        <name>ATP</name>
        <dbReference type="ChEBI" id="CHEBI:30616"/>
    </ligand>
</feature>
<dbReference type="GO" id="GO:0016740">
    <property type="term" value="F:transferase activity"/>
    <property type="evidence" value="ECO:0007669"/>
    <property type="project" value="UniProtKB-KW"/>
</dbReference>
<keyword evidence="8 11" id="KW-0862">Zinc</keyword>
<dbReference type="InterPro" id="IPR019572">
    <property type="entry name" value="UBA_E1_SCCH"/>
</dbReference>
<organism evidence="21 22">
    <name type="scientific">Folsomia candida</name>
    <name type="common">Springtail</name>
    <dbReference type="NCBI Taxonomy" id="158441"/>
    <lineage>
        <taxon>Eukaryota</taxon>
        <taxon>Metazoa</taxon>
        <taxon>Ecdysozoa</taxon>
        <taxon>Arthropoda</taxon>
        <taxon>Hexapoda</taxon>
        <taxon>Collembola</taxon>
        <taxon>Entomobryomorpha</taxon>
        <taxon>Isotomoidea</taxon>
        <taxon>Isotomidae</taxon>
        <taxon>Proisotominae</taxon>
        <taxon>Folsomia</taxon>
    </lineage>
</organism>
<comment type="pathway">
    <text evidence="2 11">Protein modification; protein sumoylation.</text>
</comment>
<dbReference type="GO" id="GO:0016925">
    <property type="term" value="P:protein sumoylation"/>
    <property type="evidence" value="ECO:0007669"/>
    <property type="project" value="UniProtKB-UniRule"/>
</dbReference>
<evidence type="ECO:0000256" key="8">
    <source>
        <dbReference type="ARBA" id="ARBA00022833"/>
    </source>
</evidence>
<dbReference type="InterPro" id="IPR045886">
    <property type="entry name" value="ThiF/MoeB/HesA"/>
</dbReference>
<feature type="binding site" evidence="13">
    <location>
        <position position="50"/>
    </location>
    <ligand>
        <name>ATP</name>
        <dbReference type="ChEBI" id="CHEBI:30616"/>
    </ligand>
</feature>
<name>A0A226F1Y6_FOLCA</name>
<feature type="domain" description="Ubiquitin-activating enzyme SCCH" evidence="19">
    <location>
        <begin position="320"/>
        <end position="374"/>
    </location>
</feature>
<dbReference type="PIRSF" id="PIRSF039133">
    <property type="entry name" value="SUMO_E1B"/>
    <property type="match status" value="1"/>
</dbReference>
<feature type="domain" description="Ubiquitin-activating enzyme SCCH" evidence="19">
    <location>
        <begin position="181"/>
        <end position="271"/>
    </location>
</feature>
<feature type="binding site" evidence="13">
    <location>
        <begin position="119"/>
        <end position="124"/>
    </location>
    <ligand>
        <name>ATP</name>
        <dbReference type="ChEBI" id="CHEBI:30616"/>
    </ligand>
</feature>
<dbReference type="Gene3D" id="1.10.10.520">
    <property type="entry name" value="Ubiquitin activating enzymes (Uba3). Chain: B, domain 2"/>
    <property type="match status" value="1"/>
</dbReference>
<feature type="domain" description="THIF-type NAD/FAD binding fold" evidence="18">
    <location>
        <begin position="17"/>
        <end position="406"/>
    </location>
</feature>
<feature type="compositionally biased region" description="Basic and acidic residues" evidence="17">
    <location>
        <begin position="562"/>
        <end position="571"/>
    </location>
</feature>
<dbReference type="SUPFAM" id="SSF69572">
    <property type="entry name" value="Activating enzymes of the ubiquitin-like proteins"/>
    <property type="match status" value="1"/>
</dbReference>
<dbReference type="InterPro" id="IPR000594">
    <property type="entry name" value="ThiF_NAD_FAD-bd"/>
</dbReference>
<evidence type="ECO:0000256" key="12">
    <source>
        <dbReference type="PIRSR" id="PIRSR039133-1"/>
    </source>
</evidence>
<evidence type="ECO:0000259" key="20">
    <source>
        <dbReference type="Pfam" id="PF14732"/>
    </source>
</evidence>
<evidence type="ECO:0000259" key="18">
    <source>
        <dbReference type="Pfam" id="PF00899"/>
    </source>
</evidence>
<keyword evidence="5 11" id="KW-0479">Metal-binding</keyword>
<proteinExistence type="inferred from homology"/>
<dbReference type="FunFam" id="1.10.10.520:FF:000002">
    <property type="entry name" value="SUMO-activating enzyme subunit 2"/>
    <property type="match status" value="1"/>
</dbReference>
<evidence type="ECO:0000256" key="10">
    <source>
        <dbReference type="ARBA" id="ARBA00023242"/>
    </source>
</evidence>
<evidence type="ECO:0000256" key="15">
    <source>
        <dbReference type="PROSITE-ProRule" id="PRU10132"/>
    </source>
</evidence>
<accession>A0A226F1Y6</accession>
<feature type="binding site" evidence="14">
    <location>
        <position position="439"/>
    </location>
    <ligand>
        <name>Zn(2+)</name>
        <dbReference type="ChEBI" id="CHEBI:29105"/>
    </ligand>
</feature>
<keyword evidence="9 11" id="KW-0067">ATP-binding</keyword>
<comment type="subunit">
    <text evidence="11">Heterodimer.</text>
</comment>
<evidence type="ECO:0000256" key="1">
    <source>
        <dbReference type="ARBA" id="ARBA00004123"/>
    </source>
</evidence>
<dbReference type="Gene3D" id="3.50.50.80">
    <property type="entry name" value="Ubiquitin-activating enzyme E1, inactive adenylation domain, subdomain 1"/>
    <property type="match status" value="1"/>
</dbReference>
<reference evidence="21 22" key="1">
    <citation type="submission" date="2015-12" db="EMBL/GenBank/DDBJ databases">
        <title>The genome of Folsomia candida.</title>
        <authorList>
            <person name="Faddeeva A."/>
            <person name="Derks M.F."/>
            <person name="Anvar Y."/>
            <person name="Smit S."/>
            <person name="Van Straalen N."/>
            <person name="Roelofs D."/>
        </authorList>
    </citation>
    <scope>NUCLEOTIDE SEQUENCE [LARGE SCALE GENOMIC DNA]</scope>
    <source>
        <strain evidence="21 22">VU population</strain>
        <tissue evidence="21">Whole body</tissue>
    </source>
</reference>
<feature type="binding site" evidence="14">
    <location>
        <position position="160"/>
    </location>
    <ligand>
        <name>Zn(2+)</name>
        <dbReference type="ChEBI" id="CHEBI:29105"/>
    </ligand>
</feature>
<dbReference type="GO" id="GO:0005524">
    <property type="term" value="F:ATP binding"/>
    <property type="evidence" value="ECO:0007669"/>
    <property type="project" value="UniProtKB-UniRule"/>
</dbReference>
<evidence type="ECO:0000256" key="16">
    <source>
        <dbReference type="SAM" id="Coils"/>
    </source>
</evidence>
<dbReference type="InterPro" id="IPR028077">
    <property type="entry name" value="UAE_UbL_dom"/>
</dbReference>
<comment type="subcellular location">
    <subcellularLocation>
        <location evidence="1">Nucleus</location>
    </subcellularLocation>
</comment>
<dbReference type="FunFam" id="3.50.50.80:FF:000002">
    <property type="entry name" value="SUMO-activating enzyme subunit 2"/>
    <property type="match status" value="1"/>
</dbReference>
<dbReference type="OMA" id="TPSEHIH"/>
<dbReference type="FunFam" id="3.40.50.720:FF:000618">
    <property type="entry name" value="SUMO-activating enzyme subunit 2"/>
    <property type="match status" value="1"/>
</dbReference>
<evidence type="ECO:0000313" key="21">
    <source>
        <dbReference type="EMBL" id="OXA63805.1"/>
    </source>
</evidence>
<dbReference type="GO" id="GO:0031510">
    <property type="term" value="C:SUMO activating enzyme complex"/>
    <property type="evidence" value="ECO:0007669"/>
    <property type="project" value="UniProtKB-UniRule"/>
</dbReference>
<dbReference type="Pfam" id="PF10585">
    <property type="entry name" value="UBA_E1_SCCH"/>
    <property type="match status" value="2"/>
</dbReference>
<dbReference type="PROSITE" id="PS00865">
    <property type="entry name" value="UBIQUITIN_ACTIVAT_2"/>
    <property type="match status" value="1"/>
</dbReference>
<dbReference type="OrthoDB" id="10255449at2759"/>
<sequence length="636" mass="71193">MASDVKGLLPADLGQLVNECNVLVVGAGGIGCELLKNLVVFGLKNVHIIDLDTIEVSNLNRQFLFRREHVGRPKSIVAKESALLFNPKVCITAYHDSITESKFDVNFYKQFNVVLNALDNRTARSHVNRMCLAAKIPLVESGTAGYKGNVSFHMQGISECYDCTTKPHQKTFPGCTIRNTPSEPIHCIVWAKHLFNQLFGISDPDEDVSPDSSDPEAVGDAGKIALEESNDTNGQVKEKVSTRQWAQSHEYDAQKLFQKLFHDDIKYLLSMENLWQKRKPPTPLDWNDLPDVIAGSSSIDQQTVTALKDQRVWSMQECSQVFKQSINQLKEKLENEKDLIWDKDDDPAMDFVTACSNVRAHVFGIQQKSRFDTKSMAGNIIPAIASTNAIVAGLIVTMACKVLKKDYYKCNTIFVMPRPTAVKKDLFPLDQIVGPNPKCYVCAEKPEIIVKMDLEKMTVRILGDKVLKTELCMIAPDVEIDDGQGTILISSEEGETDDIADKLLKNFIKDGTRLKCDDFLQNYQINITVAAMVDEEDEKDREKSGILFEIIGDRTQLNAKEQVAEGKKTDDQEQPSTSKKANPVHDDEDDLMIIEPTTVSEVQVAGTKRRLDETEEDTPSKKRKVESETSEVIDID</sequence>
<dbReference type="Pfam" id="PF14732">
    <property type="entry name" value="UAE_UbL"/>
    <property type="match status" value="1"/>
</dbReference>
<feature type="binding site" evidence="13">
    <location>
        <position position="74"/>
    </location>
    <ligand>
        <name>ATP</name>
        <dbReference type="ChEBI" id="CHEBI:30616"/>
    </ligand>
</feature>
<dbReference type="InterPro" id="IPR023318">
    <property type="entry name" value="Ub_act_enz_dom_a_sf"/>
</dbReference>
<feature type="binding site" evidence="14">
    <location>
        <position position="442"/>
    </location>
    <ligand>
        <name>Zn(2+)</name>
        <dbReference type="ChEBI" id="CHEBI:29105"/>
    </ligand>
</feature>
<dbReference type="GO" id="GO:0046872">
    <property type="term" value="F:metal ion binding"/>
    <property type="evidence" value="ECO:0007669"/>
    <property type="project" value="UniProtKB-KW"/>
</dbReference>
<evidence type="ECO:0000256" key="7">
    <source>
        <dbReference type="ARBA" id="ARBA00022786"/>
    </source>
</evidence>
<dbReference type="EMBL" id="LNIX01000001">
    <property type="protein sequence ID" value="OXA63805.1"/>
    <property type="molecule type" value="Genomic_DNA"/>
</dbReference>
<comment type="caution">
    <text evidence="21">The sequence shown here is derived from an EMBL/GenBank/DDBJ whole genome shotgun (WGS) entry which is preliminary data.</text>
</comment>
<dbReference type="PANTHER" id="PTHR10953">
    <property type="entry name" value="UBIQUITIN-ACTIVATING ENZYME E1"/>
    <property type="match status" value="1"/>
</dbReference>
<dbReference type="AlphaFoldDB" id="A0A226F1Y6"/>
<keyword evidence="16" id="KW-0175">Coiled coil</keyword>
<evidence type="ECO:0000256" key="6">
    <source>
        <dbReference type="ARBA" id="ARBA00022741"/>
    </source>
</evidence>
<keyword evidence="4" id="KW-0808">Transferase</keyword>
<evidence type="ECO:0000256" key="9">
    <source>
        <dbReference type="ARBA" id="ARBA00022840"/>
    </source>
</evidence>
<feature type="binding site" evidence="14">
    <location>
        <position position="163"/>
    </location>
    <ligand>
        <name>Zn(2+)</name>
        <dbReference type="ChEBI" id="CHEBI:29105"/>
    </ligand>
</feature>
<evidence type="ECO:0000256" key="14">
    <source>
        <dbReference type="PIRSR" id="PIRSR039133-3"/>
    </source>
</evidence>
<dbReference type="PROSITE" id="PS51257">
    <property type="entry name" value="PROKAR_LIPOPROTEIN"/>
    <property type="match status" value="1"/>
</dbReference>
<evidence type="ECO:0000256" key="4">
    <source>
        <dbReference type="ARBA" id="ARBA00022679"/>
    </source>
</evidence>
<evidence type="ECO:0000256" key="5">
    <source>
        <dbReference type="ARBA" id="ARBA00022723"/>
    </source>
</evidence>
<dbReference type="GO" id="GO:0019948">
    <property type="term" value="F:SUMO activating enzyme activity"/>
    <property type="evidence" value="ECO:0007669"/>
    <property type="project" value="UniProtKB-UniRule"/>
</dbReference>
<feature type="domain" description="Ubiquitin/SUMO-activating enzyme ubiquitin-like" evidence="20">
    <location>
        <begin position="450"/>
        <end position="530"/>
    </location>
</feature>
<comment type="similarity">
    <text evidence="3 11">Belongs to the ubiquitin-activating E1 family.</text>
</comment>
<dbReference type="InterPro" id="IPR030661">
    <property type="entry name" value="Uba2"/>
</dbReference>
<keyword evidence="22" id="KW-1185">Reference proteome</keyword>
<dbReference type="InterPro" id="IPR035985">
    <property type="entry name" value="Ubiquitin-activating_enz"/>
</dbReference>
<evidence type="ECO:0000256" key="11">
    <source>
        <dbReference type="PIRNR" id="PIRNR039133"/>
    </source>
</evidence>
<evidence type="ECO:0000256" key="13">
    <source>
        <dbReference type="PIRSR" id="PIRSR039133-2"/>
    </source>
</evidence>
<feature type="binding site" evidence="13">
    <location>
        <begin position="58"/>
        <end position="61"/>
    </location>
    <ligand>
        <name>ATP</name>
        <dbReference type="ChEBI" id="CHEBI:30616"/>
    </ligand>
</feature>
<keyword evidence="10" id="KW-0539">Nucleus</keyword>
<evidence type="ECO:0000256" key="2">
    <source>
        <dbReference type="ARBA" id="ARBA00004718"/>
    </source>
</evidence>
<evidence type="ECO:0000256" key="17">
    <source>
        <dbReference type="SAM" id="MobiDB-lite"/>
    </source>
</evidence>
<protein>
    <recommendedName>
        <fullName evidence="11">SUMO-activating enzyme subunit</fullName>
    </recommendedName>
</protein>
<feature type="region of interest" description="Disordered" evidence="17">
    <location>
        <begin position="561"/>
        <end position="636"/>
    </location>
</feature>
<feature type="binding site" evidence="13">
    <location>
        <begin position="97"/>
        <end position="98"/>
    </location>
    <ligand>
        <name>ATP</name>
        <dbReference type="ChEBI" id="CHEBI:30616"/>
    </ligand>
</feature>
<dbReference type="Gene3D" id="3.10.290.20">
    <property type="entry name" value="Ubiquitin-like 2 activating enzyme e1b. Chain: B, domain 3"/>
    <property type="match status" value="1"/>
</dbReference>
<evidence type="ECO:0000259" key="19">
    <source>
        <dbReference type="Pfam" id="PF10585"/>
    </source>
</evidence>
<keyword evidence="6 11" id="KW-0547">Nucleotide-binding</keyword>
<evidence type="ECO:0000313" key="22">
    <source>
        <dbReference type="Proteomes" id="UP000198287"/>
    </source>
</evidence>
<dbReference type="Pfam" id="PF00899">
    <property type="entry name" value="ThiF"/>
    <property type="match status" value="1"/>
</dbReference>